<dbReference type="Proteomes" id="UP001369815">
    <property type="component" value="Unassembled WGS sequence"/>
</dbReference>
<evidence type="ECO:0000259" key="8">
    <source>
        <dbReference type="Pfam" id="PF02225"/>
    </source>
</evidence>
<sequence length="370" mass="39892">MRVNGKATLWANGEAFDAEPIGWSPECTFTDRPLIAVQSLGCKAADYPQESIGAVVLVGGGGCTLSQKSIAAGQAGAIGLLMYEFTQLTPSLGGLNDRHIPSARIAYRDAQRIMNHRLPLSLDVFDVYVQYKEVSSYNVTSAGMNDNASGIASLLEIAAELSRFKTNSTVKFAFWTASEPCLLGSKHWMSTVHKEELQKIRLYLDATMLGSPNGALKVYDGHGTSFGTPGPHGSGEAEATLTEGFEAQGINFTSTEISNRSDYATFFDAKIPFAGLFSGANGFKTSKEVSMFGGDADVPYDSNYHEPGDNLQNINMTILFQNTKALAHAVGVYGRSLDNFPQSAGQRYGAPTKHLYLIPALLWASHYLLS</sequence>
<keyword evidence="5 7" id="KW-0378">Hydrolase</keyword>
<comment type="similarity">
    <text evidence="2">Belongs to the peptidase M28 family. M28B subfamily.</text>
</comment>
<comment type="cofactor">
    <cofactor evidence="1">
        <name>Zn(2+)</name>
        <dbReference type="ChEBI" id="CHEBI:29105"/>
    </cofactor>
</comment>
<comment type="caution">
    <text evidence="10">The sequence shown here is derived from an EMBL/GenBank/DDBJ whole genome shotgun (WGS) entry which is preliminary data.</text>
</comment>
<feature type="domain" description="Peptidase M28" evidence="9">
    <location>
        <begin position="141"/>
        <end position="328"/>
    </location>
</feature>
<reference evidence="10 11" key="1">
    <citation type="journal article" date="2024" name="Front Chem Biol">
        <title>Unveiling the potential of Daldinia eschscholtzii MFLUCC 19-0629 through bioactivity and bioinformatics studies for enhanced sustainable agriculture production.</title>
        <authorList>
            <person name="Brooks S."/>
            <person name="Weaver J.A."/>
            <person name="Klomchit A."/>
            <person name="Alharthi S.A."/>
            <person name="Onlamun T."/>
            <person name="Nurani R."/>
            <person name="Vong T.K."/>
            <person name="Alberti F."/>
            <person name="Greco C."/>
        </authorList>
    </citation>
    <scope>NUCLEOTIDE SEQUENCE [LARGE SCALE GENOMIC DNA]</scope>
    <source>
        <strain evidence="10">MFLUCC 19-0629</strain>
    </source>
</reference>
<dbReference type="SUPFAM" id="SSF53187">
    <property type="entry name" value="Zn-dependent exopeptidases"/>
    <property type="match status" value="1"/>
</dbReference>
<dbReference type="PANTHER" id="PTHR12147">
    <property type="entry name" value="METALLOPEPTIDASE M28 FAMILY MEMBER"/>
    <property type="match status" value="1"/>
</dbReference>
<evidence type="ECO:0000256" key="1">
    <source>
        <dbReference type="ARBA" id="ARBA00001947"/>
    </source>
</evidence>
<dbReference type="EC" id="3.4.-.-" evidence="7"/>
<dbReference type="InterPro" id="IPR045175">
    <property type="entry name" value="M28_fam"/>
</dbReference>
<dbReference type="AlphaFoldDB" id="A0AAX6MBH8"/>
<dbReference type="GO" id="GO:0008235">
    <property type="term" value="F:metalloexopeptidase activity"/>
    <property type="evidence" value="ECO:0007669"/>
    <property type="project" value="InterPro"/>
</dbReference>
<dbReference type="Pfam" id="PF02225">
    <property type="entry name" value="PA"/>
    <property type="match status" value="1"/>
</dbReference>
<dbReference type="GO" id="GO:0006508">
    <property type="term" value="P:proteolysis"/>
    <property type="evidence" value="ECO:0007669"/>
    <property type="project" value="UniProtKB-KW"/>
</dbReference>
<dbReference type="InterPro" id="IPR007484">
    <property type="entry name" value="Peptidase_M28"/>
</dbReference>
<dbReference type="EMBL" id="JBANMG010000008">
    <property type="protein sequence ID" value="KAK6950048.1"/>
    <property type="molecule type" value="Genomic_DNA"/>
</dbReference>
<evidence type="ECO:0000256" key="7">
    <source>
        <dbReference type="RuleBase" id="RU361240"/>
    </source>
</evidence>
<dbReference type="InterPro" id="IPR046450">
    <property type="entry name" value="PA_dom_sf"/>
</dbReference>
<keyword evidence="11" id="KW-1185">Reference proteome</keyword>
<dbReference type="GO" id="GO:0046872">
    <property type="term" value="F:metal ion binding"/>
    <property type="evidence" value="ECO:0007669"/>
    <property type="project" value="UniProtKB-KW"/>
</dbReference>
<evidence type="ECO:0000256" key="4">
    <source>
        <dbReference type="ARBA" id="ARBA00022723"/>
    </source>
</evidence>
<evidence type="ECO:0000256" key="3">
    <source>
        <dbReference type="ARBA" id="ARBA00022670"/>
    </source>
</evidence>
<protein>
    <recommendedName>
        <fullName evidence="7">Peptide hydrolase</fullName>
        <ecNumber evidence="7">3.4.-.-</ecNumber>
    </recommendedName>
</protein>
<dbReference type="PANTHER" id="PTHR12147:SF26">
    <property type="entry name" value="PEPTIDASE M28 DOMAIN-CONTAINING PROTEIN"/>
    <property type="match status" value="1"/>
</dbReference>
<dbReference type="Gene3D" id="3.50.30.30">
    <property type="match status" value="1"/>
</dbReference>
<accession>A0AAX6MBH8</accession>
<evidence type="ECO:0000256" key="5">
    <source>
        <dbReference type="ARBA" id="ARBA00022801"/>
    </source>
</evidence>
<evidence type="ECO:0000259" key="9">
    <source>
        <dbReference type="Pfam" id="PF04389"/>
    </source>
</evidence>
<evidence type="ECO:0000313" key="10">
    <source>
        <dbReference type="EMBL" id="KAK6950048.1"/>
    </source>
</evidence>
<feature type="domain" description="PA" evidence="8">
    <location>
        <begin position="33"/>
        <end position="113"/>
    </location>
</feature>
<gene>
    <name evidence="10" type="ORF">Daesc_008371</name>
</gene>
<name>A0AAX6MBH8_9PEZI</name>
<organism evidence="10 11">
    <name type="scientific">Daldinia eschscholtzii</name>
    <dbReference type="NCBI Taxonomy" id="292717"/>
    <lineage>
        <taxon>Eukaryota</taxon>
        <taxon>Fungi</taxon>
        <taxon>Dikarya</taxon>
        <taxon>Ascomycota</taxon>
        <taxon>Pezizomycotina</taxon>
        <taxon>Sordariomycetes</taxon>
        <taxon>Xylariomycetidae</taxon>
        <taxon>Xylariales</taxon>
        <taxon>Hypoxylaceae</taxon>
        <taxon>Daldinia</taxon>
    </lineage>
</organism>
<dbReference type="Gene3D" id="3.40.630.10">
    <property type="entry name" value="Zn peptidases"/>
    <property type="match status" value="1"/>
</dbReference>
<evidence type="ECO:0000256" key="6">
    <source>
        <dbReference type="ARBA" id="ARBA00022833"/>
    </source>
</evidence>
<keyword evidence="6 7" id="KW-0862">Zinc</keyword>
<keyword evidence="3 7" id="KW-0645">Protease</keyword>
<dbReference type="Pfam" id="PF04389">
    <property type="entry name" value="Peptidase_M28"/>
    <property type="match status" value="1"/>
</dbReference>
<proteinExistence type="inferred from homology"/>
<dbReference type="InterPro" id="IPR003137">
    <property type="entry name" value="PA_domain"/>
</dbReference>
<dbReference type="SUPFAM" id="SSF52025">
    <property type="entry name" value="PA domain"/>
    <property type="match status" value="1"/>
</dbReference>
<evidence type="ECO:0000313" key="11">
    <source>
        <dbReference type="Proteomes" id="UP001369815"/>
    </source>
</evidence>
<evidence type="ECO:0000256" key="2">
    <source>
        <dbReference type="ARBA" id="ARBA00005634"/>
    </source>
</evidence>
<keyword evidence="4 7" id="KW-0479">Metal-binding</keyword>